<dbReference type="Pfam" id="PF04435">
    <property type="entry name" value="SPK"/>
    <property type="match status" value="1"/>
</dbReference>
<reference evidence="4 5" key="1">
    <citation type="submission" date="2019-12" db="EMBL/GenBank/DDBJ databases">
        <title>Chromosome-level assembly of the Caenorhabditis remanei genome.</title>
        <authorList>
            <person name="Teterina A.A."/>
            <person name="Willis J.H."/>
            <person name="Phillips P.C."/>
        </authorList>
    </citation>
    <scope>NUCLEOTIDE SEQUENCE [LARGE SCALE GENOMIC DNA]</scope>
    <source>
        <strain evidence="4 5">PX506</strain>
        <tissue evidence="4">Whole organism</tissue>
    </source>
</reference>
<gene>
    <name evidence="3" type="ORF">GCK72_007750</name>
    <name evidence="4" type="ORF">GCK72_007753</name>
</gene>
<proteinExistence type="predicted"/>
<comment type="caution">
    <text evidence="4">The sequence shown here is derived from an EMBL/GenBank/DDBJ whole genome shotgun (WGS) entry which is preliminary data.</text>
</comment>
<feature type="region of interest" description="Disordered" evidence="1">
    <location>
        <begin position="136"/>
        <end position="167"/>
    </location>
</feature>
<sequence length="240" mass="28172">MEYYEHSKFGIDWAPYQTMFPGESKSGTINRMTEIVIFLNPHWKGLVAEEKWKGNWDVYRDHFSQSLAHKIEKLNFIDFKLRALLLFVSSVRVTEAFKKHLEEYRCICRYDEHKQNAWIQSDFNEICVEGEHRKVAKNGKKKGKKNGKNGKIRKNEEQEDDDDDDPNILDVDGTSNAMFLQKIRHYGGARFDGVGTRGMRQFGATWNDMKNLGRDKKISLVTLAEMMISLLEEWKRELEL</sequence>
<dbReference type="Proteomes" id="UP000483820">
    <property type="component" value="Chromosome II"/>
</dbReference>
<dbReference type="RefSeq" id="XP_053590617.1">
    <property type="nucleotide sequence ID" value="XM_053726423.1"/>
</dbReference>
<dbReference type="CTD" id="78774517"/>
<dbReference type="EMBL" id="WUAV01000002">
    <property type="protein sequence ID" value="KAF1767791.1"/>
    <property type="molecule type" value="Genomic_DNA"/>
</dbReference>
<feature type="compositionally biased region" description="Acidic residues" evidence="1">
    <location>
        <begin position="157"/>
        <end position="167"/>
    </location>
</feature>
<feature type="domain" description="SPK" evidence="2">
    <location>
        <begin position="50"/>
        <end position="114"/>
    </location>
</feature>
<dbReference type="AlphaFoldDB" id="A0A6A5HMG6"/>
<dbReference type="KEGG" id="crq:GCK72_007750"/>
<evidence type="ECO:0000313" key="3">
    <source>
        <dbReference type="EMBL" id="KAF1767791.1"/>
    </source>
</evidence>
<evidence type="ECO:0000256" key="1">
    <source>
        <dbReference type="SAM" id="MobiDB-lite"/>
    </source>
</evidence>
<accession>A0A6A5HMG6</accession>
<dbReference type="EMBL" id="WUAV01000002">
    <property type="protein sequence ID" value="KAF1767794.1"/>
    <property type="molecule type" value="Genomic_DNA"/>
</dbReference>
<protein>
    <recommendedName>
        <fullName evidence="2">SPK domain-containing protein</fullName>
    </recommendedName>
</protein>
<dbReference type="InterPro" id="IPR006570">
    <property type="entry name" value="SPK_dom"/>
</dbReference>
<organism evidence="4 5">
    <name type="scientific">Caenorhabditis remanei</name>
    <name type="common">Caenorhabditis vulgaris</name>
    <dbReference type="NCBI Taxonomy" id="31234"/>
    <lineage>
        <taxon>Eukaryota</taxon>
        <taxon>Metazoa</taxon>
        <taxon>Ecdysozoa</taxon>
        <taxon>Nematoda</taxon>
        <taxon>Chromadorea</taxon>
        <taxon>Rhabditida</taxon>
        <taxon>Rhabditina</taxon>
        <taxon>Rhabditomorpha</taxon>
        <taxon>Rhabditoidea</taxon>
        <taxon>Rhabditidae</taxon>
        <taxon>Peloderinae</taxon>
        <taxon>Caenorhabditis</taxon>
    </lineage>
</organism>
<evidence type="ECO:0000313" key="5">
    <source>
        <dbReference type="Proteomes" id="UP000483820"/>
    </source>
</evidence>
<dbReference type="GeneID" id="78774517"/>
<feature type="compositionally biased region" description="Basic residues" evidence="1">
    <location>
        <begin position="136"/>
        <end position="152"/>
    </location>
</feature>
<name>A0A6A5HMG6_CAERE</name>
<evidence type="ECO:0000259" key="2">
    <source>
        <dbReference type="Pfam" id="PF04435"/>
    </source>
</evidence>
<evidence type="ECO:0000313" key="4">
    <source>
        <dbReference type="EMBL" id="KAF1767794.1"/>
    </source>
</evidence>